<organism evidence="1 2">
    <name type="scientific">Tanacetum coccineum</name>
    <dbReference type="NCBI Taxonomy" id="301880"/>
    <lineage>
        <taxon>Eukaryota</taxon>
        <taxon>Viridiplantae</taxon>
        <taxon>Streptophyta</taxon>
        <taxon>Embryophyta</taxon>
        <taxon>Tracheophyta</taxon>
        <taxon>Spermatophyta</taxon>
        <taxon>Magnoliopsida</taxon>
        <taxon>eudicotyledons</taxon>
        <taxon>Gunneridae</taxon>
        <taxon>Pentapetalae</taxon>
        <taxon>asterids</taxon>
        <taxon>campanulids</taxon>
        <taxon>Asterales</taxon>
        <taxon>Asteraceae</taxon>
        <taxon>Asteroideae</taxon>
        <taxon>Anthemideae</taxon>
        <taxon>Anthemidinae</taxon>
        <taxon>Tanacetum</taxon>
    </lineage>
</organism>
<reference evidence="1" key="2">
    <citation type="submission" date="2022-01" db="EMBL/GenBank/DDBJ databases">
        <authorList>
            <person name="Yamashiro T."/>
            <person name="Shiraishi A."/>
            <person name="Satake H."/>
            <person name="Nakayama K."/>
        </authorList>
    </citation>
    <scope>NUCLEOTIDE SEQUENCE</scope>
</reference>
<keyword evidence="1" id="KW-0695">RNA-directed DNA polymerase</keyword>
<dbReference type="EMBL" id="BQNB010009158">
    <property type="protein sequence ID" value="GJS59572.1"/>
    <property type="molecule type" value="Genomic_DNA"/>
</dbReference>
<proteinExistence type="predicted"/>
<dbReference type="SUPFAM" id="SSF56219">
    <property type="entry name" value="DNase I-like"/>
    <property type="match status" value="1"/>
</dbReference>
<dbReference type="GO" id="GO:0003964">
    <property type="term" value="F:RNA-directed DNA polymerase activity"/>
    <property type="evidence" value="ECO:0007669"/>
    <property type="project" value="UniProtKB-KW"/>
</dbReference>
<evidence type="ECO:0000313" key="1">
    <source>
        <dbReference type="EMBL" id="GJS59572.1"/>
    </source>
</evidence>
<reference evidence="1" key="1">
    <citation type="journal article" date="2022" name="Int. J. Mol. Sci.">
        <title>Draft Genome of Tanacetum Coccineum: Genomic Comparison of Closely Related Tanacetum-Family Plants.</title>
        <authorList>
            <person name="Yamashiro T."/>
            <person name="Shiraishi A."/>
            <person name="Nakayama K."/>
            <person name="Satake H."/>
        </authorList>
    </citation>
    <scope>NUCLEOTIDE SEQUENCE</scope>
</reference>
<keyword evidence="2" id="KW-1185">Reference proteome</keyword>
<gene>
    <name evidence="1" type="ORF">Tco_0654356</name>
</gene>
<keyword evidence="1" id="KW-0548">Nucleotidyltransferase</keyword>
<dbReference type="PANTHER" id="PTHR33710:SF64">
    <property type="entry name" value="ENDONUCLEASE_EXONUCLEASE_PHOSPHATASE DOMAIN-CONTAINING PROTEIN"/>
    <property type="match status" value="1"/>
</dbReference>
<accession>A0ABQ4X385</accession>
<keyword evidence="1" id="KW-0808">Transferase</keyword>
<sequence>MEMVEEFNIKICWGNFTFDYVYSPSVGYSGGILCVWDPRLFLKVNSTISDYFVMIRGEWISNGKKMLIICIYAPQELSEKKLLWDYLIFVIDNWNGEVVIMGDFKEVRTPAERYGSIFNVQGANAFNSFISSTGLEEVPSGGCSFTWCHKSANKMSKLDPFLISEGLMSSCPNITATTLDRYLSDHRPILLRQSHDDYGPIPFRFFSHWFEMEGFDEFVERTWSEIQTTDPNNILKFMKKMKCIKEKIRAWIKTKKENSYIQKKNLKADLAEIDLLLDKGEGDSDILNKRIYVSKSLQDIEKMESMKVAQKAKIKWTIEGDENSKYYHGILNKKRSQLAVRGILVNDTWIDSPCLVRNEFLSHFKSRFDQPGVSRLHLNIEFHNKLTMDQKTDLECDITRDEIKRAVWVTCKHRTIFFFY</sequence>
<dbReference type="InterPro" id="IPR036691">
    <property type="entry name" value="Endo/exonu/phosph_ase_sf"/>
</dbReference>
<dbReference type="Gene3D" id="3.60.10.10">
    <property type="entry name" value="Endonuclease/exonuclease/phosphatase"/>
    <property type="match status" value="1"/>
</dbReference>
<protein>
    <submittedName>
        <fullName evidence="1">RNA-directed DNA polymerase, eukaryota</fullName>
    </submittedName>
</protein>
<evidence type="ECO:0000313" key="2">
    <source>
        <dbReference type="Proteomes" id="UP001151760"/>
    </source>
</evidence>
<comment type="caution">
    <text evidence="1">The sequence shown here is derived from an EMBL/GenBank/DDBJ whole genome shotgun (WGS) entry which is preliminary data.</text>
</comment>
<dbReference type="Proteomes" id="UP001151760">
    <property type="component" value="Unassembled WGS sequence"/>
</dbReference>
<name>A0ABQ4X385_9ASTR</name>
<dbReference type="PANTHER" id="PTHR33710">
    <property type="entry name" value="BNAC02G09200D PROTEIN"/>
    <property type="match status" value="1"/>
</dbReference>